<proteinExistence type="predicted"/>
<dbReference type="GeneTree" id="ENSGT00970000196862"/>
<sequence>MWRGWRCLKIVGRYICLGIVWLRLTGLGYLWVCVGCGGLTYLLLKKTVRNFLGFRDYKTLYVFHHSVLQGRMNLTDVYDSLYDNVLKSTSNKAGKESIIFIVDDVQDGKTSQNNIKVEQPTLSQCCESVFVFQKTEKNRWNQQEDRRLKTFLQAYFNTGELTSVE</sequence>
<reference evidence="3" key="2">
    <citation type="journal article" date="2007" name="PLoS Biol.">
        <title>Survey sequencing and comparative analysis of the elephant shark (Callorhinchus milii) genome.</title>
        <authorList>
            <person name="Venkatesh B."/>
            <person name="Kirkness E.F."/>
            <person name="Loh Y.H."/>
            <person name="Halpern A.L."/>
            <person name="Lee A.P."/>
            <person name="Johnson J."/>
            <person name="Dandona N."/>
            <person name="Viswanathan L.D."/>
            <person name="Tay A."/>
            <person name="Venter J.C."/>
            <person name="Strausberg R.L."/>
            <person name="Brenner S."/>
        </authorList>
    </citation>
    <scope>NUCLEOTIDE SEQUENCE [LARGE SCALE GENOMIC DNA]</scope>
</reference>
<organism evidence="2 3">
    <name type="scientific">Callorhinchus milii</name>
    <name type="common">Ghost shark</name>
    <dbReference type="NCBI Taxonomy" id="7868"/>
    <lineage>
        <taxon>Eukaryota</taxon>
        <taxon>Metazoa</taxon>
        <taxon>Chordata</taxon>
        <taxon>Craniata</taxon>
        <taxon>Vertebrata</taxon>
        <taxon>Chondrichthyes</taxon>
        <taxon>Holocephali</taxon>
        <taxon>Chimaeriformes</taxon>
        <taxon>Callorhinchidae</taxon>
        <taxon>Callorhinchus</taxon>
    </lineage>
</organism>
<dbReference type="Proteomes" id="UP000314986">
    <property type="component" value="Unassembled WGS sequence"/>
</dbReference>
<feature type="transmembrane region" description="Helical" evidence="1">
    <location>
        <begin position="20"/>
        <end position="44"/>
    </location>
</feature>
<reference evidence="2" key="4">
    <citation type="submission" date="2025-08" db="UniProtKB">
        <authorList>
            <consortium name="Ensembl"/>
        </authorList>
    </citation>
    <scope>IDENTIFICATION</scope>
</reference>
<reference evidence="3" key="3">
    <citation type="journal article" date="2014" name="Nature">
        <title>Elephant shark genome provides unique insights into gnathostome evolution.</title>
        <authorList>
            <consortium name="International Elephant Shark Genome Sequencing Consortium"/>
            <person name="Venkatesh B."/>
            <person name="Lee A.P."/>
            <person name="Ravi V."/>
            <person name="Maurya A.K."/>
            <person name="Lian M.M."/>
            <person name="Swann J.B."/>
            <person name="Ohta Y."/>
            <person name="Flajnik M.F."/>
            <person name="Sutoh Y."/>
            <person name="Kasahara M."/>
            <person name="Hoon S."/>
            <person name="Gangu V."/>
            <person name="Roy S.W."/>
            <person name="Irimia M."/>
            <person name="Korzh V."/>
            <person name="Kondrychyn I."/>
            <person name="Lim Z.W."/>
            <person name="Tay B.H."/>
            <person name="Tohari S."/>
            <person name="Kong K.W."/>
            <person name="Ho S."/>
            <person name="Lorente-Galdos B."/>
            <person name="Quilez J."/>
            <person name="Marques-Bonet T."/>
            <person name="Raney B.J."/>
            <person name="Ingham P.W."/>
            <person name="Tay A."/>
            <person name="Hillier L.W."/>
            <person name="Minx P."/>
            <person name="Boehm T."/>
            <person name="Wilson R.K."/>
            <person name="Brenner S."/>
            <person name="Warren W.C."/>
        </authorList>
    </citation>
    <scope>NUCLEOTIDE SEQUENCE [LARGE SCALE GENOMIC DNA]</scope>
</reference>
<evidence type="ECO:0000313" key="3">
    <source>
        <dbReference type="Proteomes" id="UP000314986"/>
    </source>
</evidence>
<keyword evidence="1" id="KW-0472">Membrane</keyword>
<name>A0A4W3HUH2_CALMI</name>
<gene>
    <name evidence="2" type="primary">LOC103189741</name>
</gene>
<protein>
    <submittedName>
        <fullName evidence="2">Uncharacterized LOC103189741</fullName>
    </submittedName>
</protein>
<keyword evidence="3" id="KW-1185">Reference proteome</keyword>
<dbReference type="Ensembl" id="ENSCMIT00000013033.1">
    <property type="protein sequence ID" value="ENSCMIP00000012744.1"/>
    <property type="gene ID" value="ENSCMIG00000006464.1"/>
</dbReference>
<evidence type="ECO:0000256" key="1">
    <source>
        <dbReference type="SAM" id="Phobius"/>
    </source>
</evidence>
<keyword evidence="1" id="KW-0812">Transmembrane</keyword>
<dbReference type="InParanoid" id="A0A4W3HUH2"/>
<accession>A0A4W3HUH2</accession>
<reference evidence="3" key="1">
    <citation type="journal article" date="2006" name="Science">
        <title>Ancient noncoding elements conserved in the human genome.</title>
        <authorList>
            <person name="Venkatesh B."/>
            <person name="Kirkness E.F."/>
            <person name="Loh Y.H."/>
            <person name="Halpern A.L."/>
            <person name="Lee A.P."/>
            <person name="Johnson J."/>
            <person name="Dandona N."/>
            <person name="Viswanathan L.D."/>
            <person name="Tay A."/>
            <person name="Venter J.C."/>
            <person name="Strausberg R.L."/>
            <person name="Brenner S."/>
        </authorList>
    </citation>
    <scope>NUCLEOTIDE SEQUENCE [LARGE SCALE GENOMIC DNA]</scope>
</reference>
<dbReference type="AlphaFoldDB" id="A0A4W3HUH2"/>
<keyword evidence="1" id="KW-1133">Transmembrane helix</keyword>
<reference evidence="2" key="5">
    <citation type="submission" date="2025-09" db="UniProtKB">
        <authorList>
            <consortium name="Ensembl"/>
        </authorList>
    </citation>
    <scope>IDENTIFICATION</scope>
</reference>
<evidence type="ECO:0000313" key="2">
    <source>
        <dbReference type="Ensembl" id="ENSCMIP00000012744.1"/>
    </source>
</evidence>